<dbReference type="AlphaFoldDB" id="A0A1S3YA53"/>
<dbReference type="GeneID" id="107774134"/>
<dbReference type="PaxDb" id="4097-A0A1S3YA53"/>
<dbReference type="InterPro" id="IPR023393">
    <property type="entry name" value="START-like_dom_sf"/>
</dbReference>
<dbReference type="Pfam" id="PF25797">
    <property type="entry name" value="PDF2_C"/>
    <property type="match status" value="1"/>
</dbReference>
<dbReference type="STRING" id="4097.A0A1S3YA53"/>
<dbReference type="PROSITE" id="PS50071">
    <property type="entry name" value="HOMEOBOX_2"/>
    <property type="match status" value="1"/>
</dbReference>
<dbReference type="GO" id="GO:0005634">
    <property type="term" value="C:nucleus"/>
    <property type="evidence" value="ECO:0007669"/>
    <property type="project" value="UniProtKB-SubCell"/>
</dbReference>
<dbReference type="Gene3D" id="1.10.10.60">
    <property type="entry name" value="Homeodomain-like"/>
    <property type="match status" value="1"/>
</dbReference>
<dbReference type="CDD" id="cd08875">
    <property type="entry name" value="START_ArGLABRA2_like"/>
    <property type="match status" value="1"/>
</dbReference>
<proteinExistence type="inferred from homology"/>
<feature type="domain" description="Homeobox" evidence="12">
    <location>
        <begin position="70"/>
        <end position="130"/>
    </location>
</feature>
<comment type="similarity">
    <text evidence="2">Belongs to the HD-ZIP homeobox family. Class IV subfamily.</text>
</comment>
<dbReference type="InterPro" id="IPR009057">
    <property type="entry name" value="Homeodomain-like_sf"/>
</dbReference>
<dbReference type="SMART" id="SM00389">
    <property type="entry name" value="HOX"/>
    <property type="match status" value="1"/>
</dbReference>
<keyword evidence="5 9" id="KW-0238">DNA-binding</keyword>
<evidence type="ECO:0000256" key="3">
    <source>
        <dbReference type="ARBA" id="ARBA00023015"/>
    </source>
</evidence>
<evidence type="ECO:0000256" key="10">
    <source>
        <dbReference type="RuleBase" id="RU000682"/>
    </source>
</evidence>
<dbReference type="Gene3D" id="3.30.530.20">
    <property type="match status" value="1"/>
</dbReference>
<name>A0A1S3YA53_TOBAC</name>
<feature type="region of interest" description="Disordered" evidence="11">
    <location>
        <begin position="1"/>
        <end position="78"/>
    </location>
</feature>
<dbReference type="RefSeq" id="XP_016449095.1">
    <property type="nucleotide sequence ID" value="XM_016593609.2"/>
</dbReference>
<keyword evidence="4" id="KW-0175">Coiled coil</keyword>
<evidence type="ECO:0000259" key="12">
    <source>
        <dbReference type="PROSITE" id="PS50071"/>
    </source>
</evidence>
<keyword evidence="3" id="KW-0805">Transcription regulation</keyword>
<evidence type="ECO:0000259" key="13">
    <source>
        <dbReference type="PROSITE" id="PS50848"/>
    </source>
</evidence>
<dbReference type="InterPro" id="IPR001356">
    <property type="entry name" value="HD"/>
</dbReference>
<dbReference type="KEGG" id="nta:107774134"/>
<dbReference type="InterPro" id="IPR002913">
    <property type="entry name" value="START_lipid-bd_dom"/>
</dbReference>
<dbReference type="GO" id="GO:0003677">
    <property type="term" value="F:DNA binding"/>
    <property type="evidence" value="ECO:0007669"/>
    <property type="project" value="UniProtKB-UniRule"/>
</dbReference>
<evidence type="ECO:0000256" key="2">
    <source>
        <dbReference type="ARBA" id="ARBA00006789"/>
    </source>
</evidence>
<protein>
    <submittedName>
        <fullName evidence="15">Homeobox-leucine zipper protein ANTHOCYANINLESS 2-like</fullName>
    </submittedName>
    <submittedName>
        <fullName evidence="15">Homeobox-leucine zipper protein HDG1-like</fullName>
    </submittedName>
</protein>
<evidence type="ECO:0000256" key="1">
    <source>
        <dbReference type="ARBA" id="ARBA00004123"/>
    </source>
</evidence>
<dbReference type="Pfam" id="PF00046">
    <property type="entry name" value="Homeodomain"/>
    <property type="match status" value="1"/>
</dbReference>
<dbReference type="PROSITE" id="PS50848">
    <property type="entry name" value="START"/>
    <property type="match status" value="1"/>
</dbReference>
<reference evidence="14" key="1">
    <citation type="journal article" date="2014" name="Nat. Commun.">
        <title>The tobacco genome sequence and its comparison with those of tomato and potato.</title>
        <authorList>
            <person name="Sierro N."/>
            <person name="Battey J.N."/>
            <person name="Ouadi S."/>
            <person name="Bakaher N."/>
            <person name="Bovet L."/>
            <person name="Willig A."/>
            <person name="Goepfert S."/>
            <person name="Peitsch M.C."/>
            <person name="Ivanov N.V."/>
        </authorList>
    </citation>
    <scope>NUCLEOTIDE SEQUENCE [LARGE SCALE GENOMIC DNA]</scope>
</reference>
<reference evidence="15" key="2">
    <citation type="submission" date="2025-08" db="UniProtKB">
        <authorList>
            <consortium name="RefSeq"/>
        </authorList>
    </citation>
    <scope>IDENTIFICATION</scope>
    <source>
        <tissue evidence="15">Leaf</tissue>
    </source>
</reference>
<dbReference type="Proteomes" id="UP000790787">
    <property type="component" value="Chromosome 13"/>
</dbReference>
<gene>
    <name evidence="15" type="primary">LOC107774134</name>
</gene>
<keyword evidence="7" id="KW-0804">Transcription</keyword>
<dbReference type="Pfam" id="PF01852">
    <property type="entry name" value="START"/>
    <property type="match status" value="1"/>
</dbReference>
<evidence type="ECO:0000313" key="14">
    <source>
        <dbReference type="Proteomes" id="UP000790787"/>
    </source>
</evidence>
<feature type="DNA-binding region" description="Homeobox" evidence="9">
    <location>
        <begin position="72"/>
        <end position="131"/>
    </location>
</feature>
<evidence type="ECO:0000256" key="7">
    <source>
        <dbReference type="ARBA" id="ARBA00023163"/>
    </source>
</evidence>
<dbReference type="SMART" id="SM00234">
    <property type="entry name" value="START"/>
    <property type="match status" value="1"/>
</dbReference>
<evidence type="ECO:0000256" key="9">
    <source>
        <dbReference type="PROSITE-ProRule" id="PRU00108"/>
    </source>
</evidence>
<dbReference type="OrthoDB" id="1304338at2759"/>
<dbReference type="SUPFAM" id="SSF55961">
    <property type="entry name" value="Bet v1-like"/>
    <property type="match status" value="2"/>
</dbReference>
<feature type="compositionally biased region" description="Basic and acidic residues" evidence="11">
    <location>
        <begin position="7"/>
        <end position="28"/>
    </location>
</feature>
<dbReference type="InterPro" id="IPR057993">
    <property type="entry name" value="HD-Zip_IV_C"/>
</dbReference>
<evidence type="ECO:0000256" key="6">
    <source>
        <dbReference type="ARBA" id="ARBA00023155"/>
    </source>
</evidence>
<keyword evidence="14" id="KW-1185">Reference proteome</keyword>
<evidence type="ECO:0000256" key="5">
    <source>
        <dbReference type="ARBA" id="ARBA00023125"/>
    </source>
</evidence>
<organism evidence="14 15">
    <name type="scientific">Nicotiana tabacum</name>
    <name type="common">Common tobacco</name>
    <dbReference type="NCBI Taxonomy" id="4097"/>
    <lineage>
        <taxon>Eukaryota</taxon>
        <taxon>Viridiplantae</taxon>
        <taxon>Streptophyta</taxon>
        <taxon>Embryophyta</taxon>
        <taxon>Tracheophyta</taxon>
        <taxon>Spermatophyta</taxon>
        <taxon>Magnoliopsida</taxon>
        <taxon>eudicotyledons</taxon>
        <taxon>Gunneridae</taxon>
        <taxon>Pentapetalae</taxon>
        <taxon>asterids</taxon>
        <taxon>lamiids</taxon>
        <taxon>Solanales</taxon>
        <taxon>Solanaceae</taxon>
        <taxon>Nicotianoideae</taxon>
        <taxon>Nicotianeae</taxon>
        <taxon>Nicotiana</taxon>
    </lineage>
</organism>
<keyword evidence="8 9" id="KW-0539">Nucleus</keyword>
<dbReference type="GO" id="GO:0008289">
    <property type="term" value="F:lipid binding"/>
    <property type="evidence" value="ECO:0007669"/>
    <property type="project" value="InterPro"/>
</dbReference>
<dbReference type="CDD" id="cd00086">
    <property type="entry name" value="homeodomain"/>
    <property type="match status" value="1"/>
</dbReference>
<keyword evidence="6 9" id="KW-0371">Homeobox</keyword>
<comment type="subcellular location">
    <subcellularLocation>
        <location evidence="1 9 10">Nucleus</location>
    </subcellularLocation>
</comment>
<dbReference type="PANTHER" id="PTHR45654">
    <property type="entry name" value="HOMEOBOX-LEUCINE ZIPPER PROTEIN MERISTEM L1"/>
    <property type="match status" value="1"/>
</dbReference>
<dbReference type="RefSeq" id="XP_016449095.1">
    <property type="nucleotide sequence ID" value="XM_016593609.1"/>
</dbReference>
<dbReference type="SUPFAM" id="SSF46689">
    <property type="entry name" value="Homeodomain-like"/>
    <property type="match status" value="1"/>
</dbReference>
<evidence type="ECO:0000256" key="11">
    <source>
        <dbReference type="SAM" id="MobiDB-lite"/>
    </source>
</evidence>
<feature type="domain" description="START" evidence="13">
    <location>
        <begin position="267"/>
        <end position="503"/>
    </location>
</feature>
<dbReference type="SMR" id="A0A1S3YA53"/>
<sequence>MYSVELIHSELVQKPKMESHSDMSEKGESSNNVVMGRPKEEDESESRRSNGDNLNGVASEDEQDSALSNSSKTRKYSRHTVNQILELETAFKLNPHPNEKVRLELGKKLSMDSKQVKFWFQNRRTQMKSQLERHENGILKQENDRLRIEHIAMQEAMKNPICNRCRNQAIIADINVEEHQTKIEYERLKEEVKRISVLADKLLGPLSSLEGSMASVIANPAFGLPEGINGFGGINYANAASPMGLNFDNGLSSPPPVISTSLANVDVSFDKSMLMDLALAAMNELLGLAEIGEPLWVRSLDGGGETLNLEEYARSFTPCTGMKPGHFTTEATRATGTVIVNSLTLVETLMDMSRWVEMFSCIVGKTSVVDVIPGSTCGSWSSNLQLIQTEFQIISDLVPARELKFLRFCKQHAEGVWAVVDVSVDTIQESSQAREIGNCRRLPSGCIVQDMPNGYSKVTWIEHMEYYENVVHHLYRPLVRNGLGFGAQRWMATLQRQSEFLAMLMSSVDTPVVCSSGQTSMAMLAQRMTCNFCAGVCATIHKWESIQQANGEDAKLMMRKNIGDPGEPIGVMLSATKTIWLPVKQQRLLDFLLNEQTRSQWDILFNSGPMQQMVHIAKGQNIDNSISLFRANGNAISDSENNMLILQDTCTDATGSLIVYATIDAADMDVVMNGGDSSSVAFLPSGIAIVPDCFQDYSGANNCNVGTSWEKDNGFSGTGSLVTIGFQVLVNSSPAAKLSMESVQKVNNLISHTIHGIKAAFKSK</sequence>
<dbReference type="FunFam" id="1.10.10.60:FF:000229">
    <property type="entry name" value="Homeobox-leucine zipper protein HDG1"/>
    <property type="match status" value="1"/>
</dbReference>
<evidence type="ECO:0000256" key="4">
    <source>
        <dbReference type="ARBA" id="ARBA00023054"/>
    </source>
</evidence>
<evidence type="ECO:0000256" key="8">
    <source>
        <dbReference type="ARBA" id="ARBA00023242"/>
    </source>
</evidence>
<dbReference type="PANTHER" id="PTHR45654:SF69">
    <property type="entry name" value="HOMEOBOX-LEUCINE ZIPPER PROTEIN ANTHOCYANINLESS 2-LIKE"/>
    <property type="match status" value="1"/>
</dbReference>
<dbReference type="OMA" id="QDYNTAN"/>
<evidence type="ECO:0000313" key="15">
    <source>
        <dbReference type="RefSeq" id="XP_016449095.1"/>
    </source>
</evidence>
<dbReference type="InterPro" id="IPR042160">
    <property type="entry name" value="HD-Zip_IV"/>
</dbReference>
<accession>A0A1S3YA53</accession>
<feature type="compositionally biased region" description="Basic and acidic residues" evidence="11">
    <location>
        <begin position="37"/>
        <end position="50"/>
    </location>
</feature>